<protein>
    <submittedName>
        <fullName evidence="2">Secreted protein</fullName>
    </submittedName>
</protein>
<proteinExistence type="predicted"/>
<reference evidence="2" key="1">
    <citation type="submission" date="2016-11" db="UniProtKB">
        <authorList>
            <consortium name="WormBaseParasite"/>
        </authorList>
    </citation>
    <scope>IDENTIFICATION</scope>
</reference>
<accession>A0A1I7ZW91</accession>
<dbReference type="WBParaSite" id="L893_g30397.t1">
    <property type="protein sequence ID" value="L893_g30397.t1"/>
    <property type="gene ID" value="L893_g30397"/>
</dbReference>
<name>A0A1I7ZW91_9BILA</name>
<keyword evidence="1" id="KW-1185">Reference proteome</keyword>
<evidence type="ECO:0000313" key="2">
    <source>
        <dbReference type="WBParaSite" id="L893_g30397.t1"/>
    </source>
</evidence>
<dbReference type="Proteomes" id="UP000095287">
    <property type="component" value="Unplaced"/>
</dbReference>
<organism evidence="1 2">
    <name type="scientific">Steinernema glaseri</name>
    <dbReference type="NCBI Taxonomy" id="37863"/>
    <lineage>
        <taxon>Eukaryota</taxon>
        <taxon>Metazoa</taxon>
        <taxon>Ecdysozoa</taxon>
        <taxon>Nematoda</taxon>
        <taxon>Chromadorea</taxon>
        <taxon>Rhabditida</taxon>
        <taxon>Tylenchina</taxon>
        <taxon>Panagrolaimomorpha</taxon>
        <taxon>Strongyloidoidea</taxon>
        <taxon>Steinernematidae</taxon>
        <taxon>Steinernema</taxon>
    </lineage>
</organism>
<sequence>MRSLVQYLRTATLQFPSSRSKAAMKTLFVLFLVLNVAFVYSAPLLDNNDLTSDLQLEDVAFDRMEDCLKIAGMDREKCLKMKKLGPLRFGK</sequence>
<dbReference type="AlphaFoldDB" id="A0A1I7ZW91"/>
<evidence type="ECO:0000313" key="1">
    <source>
        <dbReference type="Proteomes" id="UP000095287"/>
    </source>
</evidence>